<accession>A0A370HKL5</accession>
<dbReference type="Proteomes" id="UP000254925">
    <property type="component" value="Unassembled WGS sequence"/>
</dbReference>
<keyword evidence="3" id="KW-1185">Reference proteome</keyword>
<name>A0A370HKL5_9HYPH</name>
<dbReference type="RefSeq" id="WP_114770868.1">
    <property type="nucleotide sequence ID" value="NZ_QQBB01000005.1"/>
</dbReference>
<dbReference type="AlphaFoldDB" id="A0A370HKL5"/>
<comment type="caution">
    <text evidence="2">The sequence shown here is derived from an EMBL/GenBank/DDBJ whole genome shotgun (WGS) entry which is preliminary data.</text>
</comment>
<organism evidence="2 3">
    <name type="scientific">Microvirga subterranea</name>
    <dbReference type="NCBI Taxonomy" id="186651"/>
    <lineage>
        <taxon>Bacteria</taxon>
        <taxon>Pseudomonadati</taxon>
        <taxon>Pseudomonadota</taxon>
        <taxon>Alphaproteobacteria</taxon>
        <taxon>Hyphomicrobiales</taxon>
        <taxon>Methylobacteriaceae</taxon>
        <taxon>Microvirga</taxon>
    </lineage>
</organism>
<keyword evidence="1" id="KW-1133">Transmembrane helix</keyword>
<reference evidence="2 3" key="1">
    <citation type="submission" date="2018-07" db="EMBL/GenBank/DDBJ databases">
        <title>Genomic Encyclopedia of Type Strains, Phase IV (KMG-IV): sequencing the most valuable type-strain genomes for metagenomic binning, comparative biology and taxonomic classification.</title>
        <authorList>
            <person name="Goeker M."/>
        </authorList>
    </citation>
    <scope>NUCLEOTIDE SEQUENCE [LARGE SCALE GENOMIC DNA]</scope>
    <source>
        <strain evidence="2 3">DSM 14364</strain>
    </source>
</reference>
<keyword evidence="1" id="KW-0812">Transmembrane</keyword>
<keyword evidence="1" id="KW-0472">Membrane</keyword>
<dbReference type="EMBL" id="QQBB01000005">
    <property type="protein sequence ID" value="RDI58890.1"/>
    <property type="molecule type" value="Genomic_DNA"/>
</dbReference>
<evidence type="ECO:0000313" key="2">
    <source>
        <dbReference type="EMBL" id="RDI58890.1"/>
    </source>
</evidence>
<evidence type="ECO:0000256" key="1">
    <source>
        <dbReference type="SAM" id="Phobius"/>
    </source>
</evidence>
<protein>
    <submittedName>
        <fullName evidence="2">Uncharacterized protein</fullName>
    </submittedName>
</protein>
<sequence length="61" mass="6644">MAGLLRICRGDKDGSSGVLFTLMTCNVTDAAAGQALALVIWLRRRPTDRRPEEETETPEGP</sequence>
<proteinExistence type="predicted"/>
<evidence type="ECO:0000313" key="3">
    <source>
        <dbReference type="Proteomes" id="UP000254925"/>
    </source>
</evidence>
<feature type="transmembrane region" description="Helical" evidence="1">
    <location>
        <begin position="20"/>
        <end position="42"/>
    </location>
</feature>
<gene>
    <name evidence="2" type="ORF">DES45_105416</name>
</gene>